<sequence length="182" mass="20321">MSILSKTIRDDRTMIEKKENPRRFAVCLIGYALFLFGILPNCFGEDNPTNNFLSTKDNSYTYKVEGRMDPFKPFLSEKADVPAGFDPNEIIESTDELIGMQLFEPGQLKLVGVLISSTDELAMVEDQANKGYLLKVGTPIGKRGIVTKITPDQVFITETALTRSGKEMKTIITMSLNKEGEK</sequence>
<evidence type="ECO:0008006" key="3">
    <source>
        <dbReference type="Google" id="ProtNLM"/>
    </source>
</evidence>
<evidence type="ECO:0000313" key="1">
    <source>
        <dbReference type="EMBL" id="ADW19346.1"/>
    </source>
</evidence>
<proteinExistence type="predicted"/>
<organism evidence="1 2">
    <name type="scientific">Desulfobulbus propionicus (strain ATCC 33891 / DSM 2032 / VKM B-1956 / 1pr3)</name>
    <dbReference type="NCBI Taxonomy" id="577650"/>
    <lineage>
        <taxon>Bacteria</taxon>
        <taxon>Pseudomonadati</taxon>
        <taxon>Thermodesulfobacteriota</taxon>
        <taxon>Desulfobulbia</taxon>
        <taxon>Desulfobulbales</taxon>
        <taxon>Desulfobulbaceae</taxon>
        <taxon>Desulfobulbus</taxon>
    </lineage>
</organism>
<accession>A0A7U4DQM4</accession>
<dbReference type="Pfam" id="PF04351">
    <property type="entry name" value="PilP"/>
    <property type="match status" value="1"/>
</dbReference>
<dbReference type="Gene3D" id="2.30.30.830">
    <property type="match status" value="1"/>
</dbReference>
<keyword evidence="2" id="KW-1185">Reference proteome</keyword>
<gene>
    <name evidence="1" type="ordered locus">Despr_3218</name>
</gene>
<protein>
    <recommendedName>
        <fullName evidence="3">Pilus assembly protein PilP</fullName>
    </recommendedName>
</protein>
<evidence type="ECO:0000313" key="2">
    <source>
        <dbReference type="Proteomes" id="UP000006365"/>
    </source>
</evidence>
<dbReference type="InterPro" id="IPR007446">
    <property type="entry name" value="PilP"/>
</dbReference>
<reference evidence="1 2" key="1">
    <citation type="journal article" date="2011" name="Stand. Genomic Sci.">
        <title>Complete genome sequence of Desulfobulbus propionicus type strain (1pr3).</title>
        <authorList>
            <person name="Pagani I."/>
            <person name="Lapidus A."/>
            <person name="Nolan M."/>
            <person name="Lucas S."/>
            <person name="Hammon N."/>
            <person name="Deshpande S."/>
            <person name="Cheng J.F."/>
            <person name="Chertkov O."/>
            <person name="Davenport K."/>
            <person name="Tapia R."/>
            <person name="Han C."/>
            <person name="Goodwin L."/>
            <person name="Pitluck S."/>
            <person name="Liolios K."/>
            <person name="Mavromatis K."/>
            <person name="Ivanova N."/>
            <person name="Mikhailova N."/>
            <person name="Pati A."/>
            <person name="Chen A."/>
            <person name="Palaniappan K."/>
            <person name="Land M."/>
            <person name="Hauser L."/>
            <person name="Chang Y.J."/>
            <person name="Jeffries C.D."/>
            <person name="Detter J.C."/>
            <person name="Brambilla E."/>
            <person name="Kannan K.P."/>
            <person name="Djao O.D."/>
            <person name="Rohde M."/>
            <person name="Pukall R."/>
            <person name="Spring S."/>
            <person name="Goker M."/>
            <person name="Sikorski J."/>
            <person name="Woyke T."/>
            <person name="Bristow J."/>
            <person name="Eisen J.A."/>
            <person name="Markowitz V."/>
            <person name="Hugenholtz P."/>
            <person name="Kyrpides N.C."/>
            <person name="Klenk H.P."/>
        </authorList>
    </citation>
    <scope>NUCLEOTIDE SEQUENCE [LARGE SCALE GENOMIC DNA]</scope>
    <source>
        <strain evidence="2">ATCC 33891 / DSM 2032 / 1pr3</strain>
    </source>
</reference>
<dbReference type="AlphaFoldDB" id="A0A7U4DQM4"/>
<dbReference type="EMBL" id="CP002364">
    <property type="protein sequence ID" value="ADW19346.1"/>
    <property type="molecule type" value="Genomic_DNA"/>
</dbReference>
<dbReference type="Proteomes" id="UP000006365">
    <property type="component" value="Chromosome"/>
</dbReference>
<dbReference type="KEGG" id="dpr:Despr_3218"/>
<name>A0A7U4DQM4_DESPD</name>